<feature type="transmembrane region" description="Helical" evidence="9">
    <location>
        <begin position="31"/>
        <end position="52"/>
    </location>
</feature>
<gene>
    <name evidence="10" type="ORF">RI129_003897</name>
</gene>
<comment type="pathway">
    <text evidence="2">Energy metabolism; oxidative phosphorylation.</text>
</comment>
<dbReference type="GO" id="GO:0005743">
    <property type="term" value="C:mitochondrial inner membrane"/>
    <property type="evidence" value="ECO:0007669"/>
    <property type="project" value="UniProtKB-SubCell"/>
</dbReference>
<keyword evidence="11" id="KW-1185">Reference proteome</keyword>
<evidence type="ECO:0000256" key="6">
    <source>
        <dbReference type="ARBA" id="ARBA00022989"/>
    </source>
</evidence>
<dbReference type="GO" id="GO:0045277">
    <property type="term" value="C:respiratory chain complex IV"/>
    <property type="evidence" value="ECO:0007669"/>
    <property type="project" value="InterPro"/>
</dbReference>
<dbReference type="InterPro" id="IPR036548">
    <property type="entry name" value="Cyt_c_oxidase_su8_sf"/>
</dbReference>
<comment type="similarity">
    <text evidence="3">Belongs to the cytochrome c oxidase VIII family.</text>
</comment>
<dbReference type="GO" id="GO:0006123">
    <property type="term" value="P:mitochondrial electron transport, cytochrome c to oxygen"/>
    <property type="evidence" value="ECO:0007669"/>
    <property type="project" value="InterPro"/>
</dbReference>
<keyword evidence="5" id="KW-0999">Mitochondrion inner membrane</keyword>
<evidence type="ECO:0000313" key="10">
    <source>
        <dbReference type="EMBL" id="KAK5649005.1"/>
    </source>
</evidence>
<reference evidence="10 11" key="1">
    <citation type="journal article" date="2024" name="Insects">
        <title>An Improved Chromosome-Level Genome Assembly of the Firefly Pyrocoelia pectoralis.</title>
        <authorList>
            <person name="Fu X."/>
            <person name="Meyer-Rochow V.B."/>
            <person name="Ballantyne L."/>
            <person name="Zhu X."/>
        </authorList>
    </citation>
    <scope>NUCLEOTIDE SEQUENCE [LARGE SCALE GENOMIC DNA]</scope>
    <source>
        <strain evidence="10">XCY_ONT2</strain>
    </source>
</reference>
<sequence>MLPVRPLVNVLPHVRKMASISGPPSVPVTRLELLCHGTVIVVSCLAIPTYVLTHIRKYRGLDD</sequence>
<name>A0AAN7VJ79_9COLE</name>
<organism evidence="10 11">
    <name type="scientific">Pyrocoelia pectoralis</name>
    <dbReference type="NCBI Taxonomy" id="417401"/>
    <lineage>
        <taxon>Eukaryota</taxon>
        <taxon>Metazoa</taxon>
        <taxon>Ecdysozoa</taxon>
        <taxon>Arthropoda</taxon>
        <taxon>Hexapoda</taxon>
        <taxon>Insecta</taxon>
        <taxon>Pterygota</taxon>
        <taxon>Neoptera</taxon>
        <taxon>Endopterygota</taxon>
        <taxon>Coleoptera</taxon>
        <taxon>Polyphaga</taxon>
        <taxon>Elateriformia</taxon>
        <taxon>Elateroidea</taxon>
        <taxon>Lampyridae</taxon>
        <taxon>Lampyrinae</taxon>
        <taxon>Pyrocoelia</taxon>
    </lineage>
</organism>
<evidence type="ECO:0000256" key="1">
    <source>
        <dbReference type="ARBA" id="ARBA00004434"/>
    </source>
</evidence>
<comment type="caution">
    <text evidence="10">The sequence shown here is derived from an EMBL/GenBank/DDBJ whole genome shotgun (WGS) entry which is preliminary data.</text>
</comment>
<evidence type="ECO:0000256" key="8">
    <source>
        <dbReference type="ARBA" id="ARBA00023136"/>
    </source>
</evidence>
<evidence type="ECO:0000256" key="5">
    <source>
        <dbReference type="ARBA" id="ARBA00022792"/>
    </source>
</evidence>
<accession>A0AAN7VJ79</accession>
<evidence type="ECO:0000256" key="7">
    <source>
        <dbReference type="ARBA" id="ARBA00023128"/>
    </source>
</evidence>
<keyword evidence="7" id="KW-0496">Mitochondrion</keyword>
<evidence type="ECO:0000256" key="4">
    <source>
        <dbReference type="ARBA" id="ARBA00022692"/>
    </source>
</evidence>
<keyword evidence="6 9" id="KW-1133">Transmembrane helix</keyword>
<dbReference type="Pfam" id="PF02285">
    <property type="entry name" value="COX8"/>
    <property type="match status" value="1"/>
</dbReference>
<proteinExistence type="inferred from homology"/>
<dbReference type="EMBL" id="JAVRBK010000002">
    <property type="protein sequence ID" value="KAK5649005.1"/>
    <property type="molecule type" value="Genomic_DNA"/>
</dbReference>
<dbReference type="Gene3D" id="4.10.81.10">
    <property type="entry name" value="Cytochrome c oxidase, subunit 8"/>
    <property type="match status" value="1"/>
</dbReference>
<evidence type="ECO:0000313" key="11">
    <source>
        <dbReference type="Proteomes" id="UP001329430"/>
    </source>
</evidence>
<evidence type="ECO:0000256" key="2">
    <source>
        <dbReference type="ARBA" id="ARBA00004673"/>
    </source>
</evidence>
<dbReference type="InterPro" id="IPR003205">
    <property type="entry name" value="Cyt_c_oxidase_su8"/>
</dbReference>
<evidence type="ECO:0000256" key="3">
    <source>
        <dbReference type="ARBA" id="ARBA00010117"/>
    </source>
</evidence>
<keyword evidence="4 9" id="KW-0812">Transmembrane</keyword>
<comment type="subcellular location">
    <subcellularLocation>
        <location evidence="1">Mitochondrion inner membrane</location>
        <topology evidence="1">Single-pass membrane protein</topology>
    </subcellularLocation>
</comment>
<protein>
    <submittedName>
        <fullName evidence="10">Uncharacterized protein</fullName>
    </submittedName>
</protein>
<keyword evidence="8 9" id="KW-0472">Membrane</keyword>
<evidence type="ECO:0000256" key="9">
    <source>
        <dbReference type="SAM" id="Phobius"/>
    </source>
</evidence>
<dbReference type="AlphaFoldDB" id="A0AAN7VJ79"/>
<dbReference type="Proteomes" id="UP001329430">
    <property type="component" value="Chromosome 2"/>
</dbReference>